<evidence type="ECO:0000313" key="1">
    <source>
        <dbReference type="EMBL" id="RCV45894.1"/>
    </source>
</evidence>
<name>A0A368SU37_SETIT</name>
<organism evidence="1">
    <name type="scientific">Setaria italica</name>
    <name type="common">Foxtail millet</name>
    <name type="synonym">Panicum italicum</name>
    <dbReference type="NCBI Taxonomy" id="4555"/>
    <lineage>
        <taxon>Eukaryota</taxon>
        <taxon>Viridiplantae</taxon>
        <taxon>Streptophyta</taxon>
        <taxon>Embryophyta</taxon>
        <taxon>Tracheophyta</taxon>
        <taxon>Spermatophyta</taxon>
        <taxon>Magnoliopsida</taxon>
        <taxon>Liliopsida</taxon>
        <taxon>Poales</taxon>
        <taxon>Poaceae</taxon>
        <taxon>PACMAD clade</taxon>
        <taxon>Panicoideae</taxon>
        <taxon>Panicodae</taxon>
        <taxon>Paniceae</taxon>
        <taxon>Cenchrinae</taxon>
        <taxon>Setaria</taxon>
    </lineage>
</organism>
<reference evidence="1" key="2">
    <citation type="submission" date="2015-07" db="EMBL/GenBank/DDBJ databases">
        <authorList>
            <person name="Noorani M."/>
        </authorList>
    </citation>
    <scope>NUCLEOTIDE SEQUENCE</scope>
    <source>
        <strain evidence="1">Yugu1</strain>
    </source>
</reference>
<accession>A0A368SU37</accession>
<sequence>MMSATSASHSSESSYAFLSSPFRRLANVTCRLILFSIRFSSTLPRPIFLFARRAHGGGRPARPGGGDGAWLGLPRLASLVDA</sequence>
<protein>
    <submittedName>
        <fullName evidence="1">Uncharacterized protein</fullName>
    </submittedName>
</protein>
<dbReference type="EMBL" id="CM003536">
    <property type="protein sequence ID" value="RCV45894.1"/>
    <property type="molecule type" value="Genomic_DNA"/>
</dbReference>
<reference evidence="1" key="1">
    <citation type="journal article" date="2012" name="Nat. Biotechnol.">
        <title>Reference genome sequence of the model plant Setaria.</title>
        <authorList>
            <person name="Bennetzen J.L."/>
            <person name="Schmutz J."/>
            <person name="Wang H."/>
            <person name="Percifield R."/>
            <person name="Hawkins J."/>
            <person name="Pontaroli A.C."/>
            <person name="Estep M."/>
            <person name="Feng L."/>
            <person name="Vaughn J.N."/>
            <person name="Grimwood J."/>
            <person name="Jenkins J."/>
            <person name="Barry K."/>
            <person name="Lindquist E."/>
            <person name="Hellsten U."/>
            <person name="Deshpande S."/>
            <person name="Wang X."/>
            <person name="Wu X."/>
            <person name="Mitros T."/>
            <person name="Triplett J."/>
            <person name="Yang X."/>
            <person name="Ye C.Y."/>
            <person name="Mauro-Herrera M."/>
            <person name="Wang L."/>
            <person name="Li P."/>
            <person name="Sharma M."/>
            <person name="Sharma R."/>
            <person name="Ronald P.C."/>
            <person name="Panaud O."/>
            <person name="Kellogg E.A."/>
            <person name="Brutnell T.P."/>
            <person name="Doust A.N."/>
            <person name="Tuskan G.A."/>
            <person name="Rokhsar D."/>
            <person name="Devos K.M."/>
        </authorList>
    </citation>
    <scope>NUCLEOTIDE SEQUENCE [LARGE SCALE GENOMIC DNA]</scope>
    <source>
        <strain evidence="1">Yugu1</strain>
    </source>
</reference>
<proteinExistence type="predicted"/>
<dbReference type="AlphaFoldDB" id="A0A368SU37"/>
<gene>
    <name evidence="1" type="ORF">SETIT_9G490300v2</name>
</gene>